<feature type="transmembrane region" description="Helical" evidence="8">
    <location>
        <begin position="577"/>
        <end position="602"/>
    </location>
</feature>
<keyword evidence="5 8" id="KW-0812">Transmembrane</keyword>
<gene>
    <name evidence="9" type="ORF">ABID37_005167</name>
</gene>
<keyword evidence="6 8" id="KW-1133">Transmembrane helix</keyword>
<evidence type="ECO:0000256" key="4">
    <source>
        <dbReference type="ARBA" id="ARBA00022475"/>
    </source>
</evidence>
<feature type="transmembrane region" description="Helical" evidence="8">
    <location>
        <begin position="456"/>
        <end position="475"/>
    </location>
</feature>
<dbReference type="InterPro" id="IPR000522">
    <property type="entry name" value="ABC_transptr_permease_BtuC"/>
</dbReference>
<feature type="transmembrane region" description="Helical" evidence="8">
    <location>
        <begin position="130"/>
        <end position="150"/>
    </location>
</feature>
<accession>A0ABV2N7Y4</accession>
<comment type="caution">
    <text evidence="9">The sequence shown here is derived from an EMBL/GenBank/DDBJ whole genome shotgun (WGS) entry which is preliminary data.</text>
</comment>
<dbReference type="NCBIfam" id="NF007866">
    <property type="entry name" value="PRK10577.1-2"/>
    <property type="match status" value="1"/>
</dbReference>
<dbReference type="EMBL" id="JBEPML010000034">
    <property type="protein sequence ID" value="MET3794927.1"/>
    <property type="molecule type" value="Genomic_DNA"/>
</dbReference>
<evidence type="ECO:0000256" key="5">
    <source>
        <dbReference type="ARBA" id="ARBA00022692"/>
    </source>
</evidence>
<comment type="similarity">
    <text evidence="2">Belongs to the binding-protein-dependent transport system permease family. FecCD subfamily.</text>
</comment>
<organism evidence="9 10">
    <name type="scientific">Aquamicrobium terrae</name>
    <dbReference type="NCBI Taxonomy" id="1324945"/>
    <lineage>
        <taxon>Bacteria</taxon>
        <taxon>Pseudomonadati</taxon>
        <taxon>Pseudomonadota</taxon>
        <taxon>Alphaproteobacteria</taxon>
        <taxon>Hyphomicrobiales</taxon>
        <taxon>Phyllobacteriaceae</taxon>
        <taxon>Aquamicrobium</taxon>
    </lineage>
</organism>
<feature type="transmembrane region" description="Helical" evidence="8">
    <location>
        <begin position="99"/>
        <end position="118"/>
    </location>
</feature>
<dbReference type="CDD" id="cd06550">
    <property type="entry name" value="TM_ABC_iron-siderophores_like"/>
    <property type="match status" value="1"/>
</dbReference>
<dbReference type="Gene3D" id="1.10.3470.10">
    <property type="entry name" value="ABC transporter involved in vitamin B12 uptake, BtuC"/>
    <property type="match status" value="2"/>
</dbReference>
<feature type="transmembrane region" description="Helical" evidence="8">
    <location>
        <begin position="431"/>
        <end position="450"/>
    </location>
</feature>
<dbReference type="PANTHER" id="PTHR30472">
    <property type="entry name" value="FERRIC ENTEROBACTIN TRANSPORT SYSTEM PERMEASE PROTEIN"/>
    <property type="match status" value="1"/>
</dbReference>
<name>A0ABV2N7Y4_9HYPH</name>
<feature type="transmembrane region" description="Helical" evidence="8">
    <location>
        <begin position="487"/>
        <end position="508"/>
    </location>
</feature>
<dbReference type="PANTHER" id="PTHR30472:SF37">
    <property type="entry name" value="FE(3+) DICITRATE TRANSPORT SYSTEM PERMEASE PROTEIN FECD-RELATED"/>
    <property type="match status" value="1"/>
</dbReference>
<feature type="transmembrane region" description="Helical" evidence="8">
    <location>
        <begin position="397"/>
        <end position="419"/>
    </location>
</feature>
<evidence type="ECO:0000256" key="3">
    <source>
        <dbReference type="ARBA" id="ARBA00022448"/>
    </source>
</evidence>
<keyword evidence="4" id="KW-1003">Cell membrane</keyword>
<feature type="transmembrane region" description="Helical" evidence="8">
    <location>
        <begin position="352"/>
        <end position="377"/>
    </location>
</feature>
<protein>
    <submittedName>
        <fullName evidence="9">Iron complex transport system permease protein</fullName>
    </submittedName>
</protein>
<keyword evidence="3" id="KW-0813">Transport</keyword>
<feature type="transmembrane region" description="Helical" evidence="8">
    <location>
        <begin position="247"/>
        <end position="274"/>
    </location>
</feature>
<evidence type="ECO:0000256" key="6">
    <source>
        <dbReference type="ARBA" id="ARBA00022989"/>
    </source>
</evidence>
<reference evidence="9 10" key="1">
    <citation type="submission" date="2024-06" db="EMBL/GenBank/DDBJ databases">
        <title>Genomic Encyclopedia of Type Strains, Phase IV (KMG-IV): sequencing the most valuable type-strain genomes for metagenomic binning, comparative biology and taxonomic classification.</title>
        <authorList>
            <person name="Goeker M."/>
        </authorList>
    </citation>
    <scope>NUCLEOTIDE SEQUENCE [LARGE SCALE GENOMIC DNA]</scope>
    <source>
        <strain evidence="9 10">DSM 27865</strain>
    </source>
</reference>
<evidence type="ECO:0000313" key="9">
    <source>
        <dbReference type="EMBL" id="MET3794927.1"/>
    </source>
</evidence>
<feature type="transmembrane region" description="Helical" evidence="8">
    <location>
        <begin position="208"/>
        <end position="227"/>
    </location>
</feature>
<feature type="transmembrane region" description="Helical" evidence="8">
    <location>
        <begin position="641"/>
        <end position="663"/>
    </location>
</feature>
<dbReference type="InterPro" id="IPR037294">
    <property type="entry name" value="ABC_BtuC-like"/>
</dbReference>
<evidence type="ECO:0000313" key="10">
    <source>
        <dbReference type="Proteomes" id="UP001549076"/>
    </source>
</evidence>
<feature type="transmembrane region" description="Helical" evidence="8">
    <location>
        <begin position="157"/>
        <end position="177"/>
    </location>
</feature>
<comment type="subcellular location">
    <subcellularLocation>
        <location evidence="1">Cell membrane</location>
        <topology evidence="1">Multi-pass membrane protein</topology>
    </subcellularLocation>
</comment>
<evidence type="ECO:0000256" key="2">
    <source>
        <dbReference type="ARBA" id="ARBA00007935"/>
    </source>
</evidence>
<dbReference type="Proteomes" id="UP001549076">
    <property type="component" value="Unassembled WGS sequence"/>
</dbReference>
<dbReference type="RefSeq" id="WP_354199829.1">
    <property type="nucleotide sequence ID" value="NZ_JBEPML010000034.1"/>
</dbReference>
<dbReference type="Pfam" id="PF01032">
    <property type="entry name" value="FecCD"/>
    <property type="match status" value="2"/>
</dbReference>
<sequence length="667" mass="67915">MRADAVARTDGSPVRAAMMIALALLLAAAGLSGVALSRLVAPADWPGLLADPAAADMSILLARQSLLPRIVVGLLAGAGLALAGVVFQNVLRNPLAEPATLGVSAGAQLALVVATLWFPSIADTLRAEGIAFLGALAAILLVAAIGWSRVLSPTRMIVAGVFVSLYAGAAAGVLVLFNQHYLTGVFLWGSGSLVQNGWDAAWTLSGRLALAAVCVVILGRPLALLVIGDEGAHALGVKVPAVRLAALALATALSASIVSAVGMIAFIGLAAPAIARAAGTRTLSAQFAAAPPIGAGLLCLTDQLVQLAPFAREIPTGAATALIGAPLLLWLLPRMRAASVPATQSVEGQARLARPVPMLVAGCAVAVLVISCALMLGRTPHGWSWFAGPELAEMLPWRWPRVLATFMAGGMLAAAGVLIQRTTSNPLGSPEILGISSGAALGLIVLLFLMPAPSPLWQLAATTAGAALAFAFILAVGARSGFAPDKLLLVGIAFGTMLSALAAVLMASGDPRMATLLGWMAGSTYAMTESRALVTALVGCLLLALLPLAARPLEILPLGVGVSHALGMRVNRTRTGLLLLTAGLTATATLTVGPLTFVGLLAPHMARLAGFQRPVAHLAASILAGASIMVAADWLGRSLIFPYQIPAGLFASFLAGPLFLFLLRRQS</sequence>
<feature type="transmembrane region" description="Helical" evidence="8">
    <location>
        <begin position="66"/>
        <end position="87"/>
    </location>
</feature>
<feature type="transmembrane region" description="Helical" evidence="8">
    <location>
        <begin position="314"/>
        <end position="332"/>
    </location>
</feature>
<dbReference type="SUPFAM" id="SSF81345">
    <property type="entry name" value="ABC transporter involved in vitamin B12 uptake, BtuC"/>
    <property type="match status" value="2"/>
</dbReference>
<evidence type="ECO:0000256" key="8">
    <source>
        <dbReference type="SAM" id="Phobius"/>
    </source>
</evidence>
<keyword evidence="10" id="KW-1185">Reference proteome</keyword>
<proteinExistence type="inferred from homology"/>
<feature type="transmembrane region" description="Helical" evidence="8">
    <location>
        <begin position="528"/>
        <end position="548"/>
    </location>
</feature>
<evidence type="ECO:0000256" key="1">
    <source>
        <dbReference type="ARBA" id="ARBA00004651"/>
    </source>
</evidence>
<evidence type="ECO:0000256" key="7">
    <source>
        <dbReference type="ARBA" id="ARBA00023136"/>
    </source>
</evidence>
<keyword evidence="7 8" id="KW-0472">Membrane</keyword>